<dbReference type="InterPro" id="IPR013783">
    <property type="entry name" value="Ig-like_fold"/>
</dbReference>
<gene>
    <name evidence="5" type="ORF">WPS_04620</name>
</gene>
<keyword evidence="3" id="KW-0326">Glycosidase</keyword>
<proteinExistence type="inferred from homology"/>
<protein>
    <submittedName>
        <fullName evidence="5">Glycogen operon protein GlgX homolog</fullName>
    </submittedName>
</protein>
<dbReference type="PANTHER" id="PTHR43002">
    <property type="entry name" value="GLYCOGEN DEBRANCHING ENZYME"/>
    <property type="match status" value="1"/>
</dbReference>
<name>A0AAN2C8P7_UNVUL</name>
<dbReference type="CDD" id="cd02856">
    <property type="entry name" value="E_set_GDE_Isoamylase_N"/>
    <property type="match status" value="1"/>
</dbReference>
<sequence length="693" mass="77867">MIAARRRVEAGLPYPLGATWDGKGVNFALFSAHAEKVELCVFDARGRRELERIALPEYTDEVWHGYLADARPGMLYGYRVYGPYDPARGHRFNHHKLLLDPYAKALSGSLRWSDAHYGYRIGSHREDLSFDRRDNAGGMPKCVVVESAFTWGNDQRPSVPWTRTVFYEVHARGFTVAHPAVPHALRGTFAGLATSAVVGYLHDLGVTTLELLPVHAFIDDRRLVEQKLRNYWGYNSIGFFAPEPRYLLGDPNEFKTMVKHLHEAGIEVVLDVVYNHTAEGNHLGPTLSFKGIDNATYYRLAEDPRYYDDMTGTGNTLDVRHPRVLQLVTDSLRYWAEEMHVDGFRFDLAPALARENHGYARDAAFFKALAQDPVLSRVKLISEPWDVGLGGYQLGNFPPGWSEWNGKYRDTVRRFWRGDLGVLPELASRLAGSSDLFEHQGRRPRSSVNFVTVHDGFTLTDLVSYNHKHNEANHEGNRDGADDNLSWNCGAEGATGDDEIVTLRERQKRNYFATLLLSLGVPLILAGDEHGRTQRGNNNAYCQDNEISWVDWSALSPHDLALADFVKTLLRLRGGHPAFERDAFYRGAPIDASGRKDIAWIRPDGAEMENGDWGSDHRTIGFFLGARPMLFVAMNASPDDVTFTLPESHRRISWSLVLDTAIEGGVRRGVPVDAVVEYPMISRSLAVFAGSVR</sequence>
<dbReference type="GO" id="GO:0005980">
    <property type="term" value="P:glycogen catabolic process"/>
    <property type="evidence" value="ECO:0007669"/>
    <property type="project" value="InterPro"/>
</dbReference>
<dbReference type="InterPro" id="IPR006047">
    <property type="entry name" value="GH13_cat_dom"/>
</dbReference>
<dbReference type="SMART" id="SM00642">
    <property type="entry name" value="Aamy"/>
    <property type="match status" value="1"/>
</dbReference>
<dbReference type="InterPro" id="IPR017853">
    <property type="entry name" value="GH"/>
</dbReference>
<dbReference type="AlphaFoldDB" id="A0AAN2C8P7"/>
<evidence type="ECO:0000256" key="1">
    <source>
        <dbReference type="ARBA" id="ARBA00008061"/>
    </source>
</evidence>
<dbReference type="CDD" id="cd11326">
    <property type="entry name" value="AmyAc_Glg_debranch"/>
    <property type="match status" value="1"/>
</dbReference>
<dbReference type="InterPro" id="IPR004193">
    <property type="entry name" value="Glyco_hydro_13_N"/>
</dbReference>
<accession>A0AAN2C8P7</accession>
<dbReference type="NCBIfam" id="TIGR02100">
    <property type="entry name" value="glgX_debranch"/>
    <property type="match status" value="1"/>
</dbReference>
<evidence type="ECO:0000256" key="3">
    <source>
        <dbReference type="ARBA" id="ARBA00023295"/>
    </source>
</evidence>
<dbReference type="GO" id="GO:0004135">
    <property type="term" value="F:amylo-alpha-1,6-glucosidase activity"/>
    <property type="evidence" value="ECO:0007669"/>
    <property type="project" value="InterPro"/>
</dbReference>
<reference evidence="5 6" key="1">
    <citation type="journal article" date="2022" name="ISME Commun">
        <title>Vulcanimicrobium alpinus gen. nov. sp. nov., the first cultivated representative of the candidate phylum 'Eremiobacterota', is a metabolically versatile aerobic anoxygenic phototroph.</title>
        <authorList>
            <person name="Yabe S."/>
            <person name="Muto K."/>
            <person name="Abe K."/>
            <person name="Yokota A."/>
            <person name="Staudigel H."/>
            <person name="Tebo B.M."/>
        </authorList>
    </citation>
    <scope>NUCLEOTIDE SEQUENCE [LARGE SCALE GENOMIC DNA]</scope>
    <source>
        <strain evidence="5 6">WC8-2</strain>
    </source>
</reference>
<dbReference type="SUPFAM" id="SSF81296">
    <property type="entry name" value="E set domains"/>
    <property type="match status" value="1"/>
</dbReference>
<keyword evidence="6" id="KW-1185">Reference proteome</keyword>
<dbReference type="InterPro" id="IPR044505">
    <property type="entry name" value="GlgX_Isoamylase_N_E_set"/>
</dbReference>
<comment type="similarity">
    <text evidence="1">Belongs to the glycosyl hydrolase 13 family.</text>
</comment>
<organism evidence="5 6">
    <name type="scientific">Vulcanimicrobium alpinum</name>
    <dbReference type="NCBI Taxonomy" id="3016050"/>
    <lineage>
        <taxon>Bacteria</taxon>
        <taxon>Bacillati</taxon>
        <taxon>Vulcanimicrobiota</taxon>
        <taxon>Vulcanimicrobiia</taxon>
        <taxon>Vulcanimicrobiales</taxon>
        <taxon>Vulcanimicrobiaceae</taxon>
        <taxon>Vulcanimicrobium</taxon>
    </lineage>
</organism>
<dbReference type="InterPro" id="IPR014756">
    <property type="entry name" value="Ig_E-set"/>
</dbReference>
<dbReference type="KEGG" id="vab:WPS_04620"/>
<dbReference type="Gene3D" id="2.60.40.10">
    <property type="entry name" value="Immunoglobulins"/>
    <property type="match status" value="1"/>
</dbReference>
<dbReference type="Pfam" id="PF02922">
    <property type="entry name" value="CBM_48"/>
    <property type="match status" value="1"/>
</dbReference>
<dbReference type="Gene3D" id="3.20.20.80">
    <property type="entry name" value="Glycosidases"/>
    <property type="match status" value="1"/>
</dbReference>
<dbReference type="SUPFAM" id="SSF51011">
    <property type="entry name" value="Glycosyl hydrolase domain"/>
    <property type="match status" value="1"/>
</dbReference>
<evidence type="ECO:0000259" key="4">
    <source>
        <dbReference type="SMART" id="SM00642"/>
    </source>
</evidence>
<dbReference type="EMBL" id="AP025523">
    <property type="protein sequence ID" value="BDE05186.1"/>
    <property type="molecule type" value="Genomic_DNA"/>
</dbReference>
<evidence type="ECO:0000256" key="2">
    <source>
        <dbReference type="ARBA" id="ARBA00022801"/>
    </source>
</evidence>
<evidence type="ECO:0000313" key="5">
    <source>
        <dbReference type="EMBL" id="BDE05186.1"/>
    </source>
</evidence>
<dbReference type="Pfam" id="PF00128">
    <property type="entry name" value="Alpha-amylase"/>
    <property type="match status" value="1"/>
</dbReference>
<dbReference type="Proteomes" id="UP001317532">
    <property type="component" value="Chromosome"/>
</dbReference>
<dbReference type="SUPFAM" id="SSF51445">
    <property type="entry name" value="(Trans)glycosidases"/>
    <property type="match status" value="1"/>
</dbReference>
<evidence type="ECO:0000313" key="6">
    <source>
        <dbReference type="Proteomes" id="UP001317532"/>
    </source>
</evidence>
<dbReference type="InterPro" id="IPR011837">
    <property type="entry name" value="Glycogen_debranch_GlgX"/>
</dbReference>
<dbReference type="Gene3D" id="2.60.40.1180">
    <property type="entry name" value="Golgi alpha-mannosidase II"/>
    <property type="match status" value="1"/>
</dbReference>
<keyword evidence="2" id="KW-0378">Hydrolase</keyword>
<feature type="domain" description="Glycosyl hydrolase family 13 catalytic" evidence="4">
    <location>
        <begin position="168"/>
        <end position="573"/>
    </location>
</feature>
<dbReference type="InterPro" id="IPR013780">
    <property type="entry name" value="Glyco_hydro_b"/>
</dbReference>